<dbReference type="EMBL" id="KB097143">
    <property type="protein sequence ID" value="ESN98775.1"/>
    <property type="molecule type" value="Genomic_DNA"/>
</dbReference>
<dbReference type="GeneID" id="20199489"/>
<evidence type="ECO:0000256" key="1">
    <source>
        <dbReference type="ARBA" id="ARBA00004141"/>
    </source>
</evidence>
<dbReference type="EMBL" id="AMQM01001052">
    <property type="status" value="NOT_ANNOTATED_CDS"/>
    <property type="molecule type" value="Genomic_DNA"/>
</dbReference>
<dbReference type="GO" id="GO:0016020">
    <property type="term" value="C:membrane"/>
    <property type="evidence" value="ECO:0007669"/>
    <property type="project" value="UniProtKB-SubCell"/>
</dbReference>
<evidence type="ECO:0000256" key="5">
    <source>
        <dbReference type="SAM" id="Phobius"/>
    </source>
</evidence>
<dbReference type="InParanoid" id="T1ESD9"/>
<name>T1ESD9_HELRO</name>
<dbReference type="CTD" id="20199489"/>
<evidence type="ECO:0000256" key="4">
    <source>
        <dbReference type="ARBA" id="ARBA00023136"/>
    </source>
</evidence>
<reference evidence="7" key="3">
    <citation type="submission" date="2015-06" db="UniProtKB">
        <authorList>
            <consortium name="EnsemblMetazoa"/>
        </authorList>
    </citation>
    <scope>IDENTIFICATION</scope>
</reference>
<accession>T1ESD9</accession>
<keyword evidence="3 5" id="KW-1133">Transmembrane helix</keyword>
<evidence type="ECO:0000313" key="8">
    <source>
        <dbReference type="Proteomes" id="UP000015101"/>
    </source>
</evidence>
<dbReference type="OrthoDB" id="9990458at2759"/>
<dbReference type="Gene3D" id="1.20.140.150">
    <property type="match status" value="1"/>
</dbReference>
<keyword evidence="4 5" id="KW-0472">Membrane</keyword>
<evidence type="ECO:0000256" key="3">
    <source>
        <dbReference type="ARBA" id="ARBA00022989"/>
    </source>
</evidence>
<reference evidence="8" key="1">
    <citation type="submission" date="2012-12" db="EMBL/GenBank/DDBJ databases">
        <authorList>
            <person name="Hellsten U."/>
            <person name="Grimwood J."/>
            <person name="Chapman J.A."/>
            <person name="Shapiro H."/>
            <person name="Aerts A."/>
            <person name="Otillar R.P."/>
            <person name="Terry A.Y."/>
            <person name="Boore J.L."/>
            <person name="Simakov O."/>
            <person name="Marletaz F."/>
            <person name="Cho S.-J."/>
            <person name="Edsinger-Gonzales E."/>
            <person name="Havlak P."/>
            <person name="Kuo D.-H."/>
            <person name="Larsson T."/>
            <person name="Lv J."/>
            <person name="Arendt D."/>
            <person name="Savage R."/>
            <person name="Osoegawa K."/>
            <person name="de Jong P."/>
            <person name="Lindberg D.R."/>
            <person name="Seaver E.C."/>
            <person name="Weisblat D.A."/>
            <person name="Putnam N.H."/>
            <person name="Grigoriev I.V."/>
            <person name="Rokhsar D.S."/>
        </authorList>
    </citation>
    <scope>NUCLEOTIDE SEQUENCE</scope>
</reference>
<dbReference type="RefSeq" id="XP_009022745.1">
    <property type="nucleotide sequence ID" value="XM_009024497.1"/>
</dbReference>
<dbReference type="AlphaFoldDB" id="T1ESD9"/>
<comment type="subcellular location">
    <subcellularLocation>
        <location evidence="1">Membrane</location>
        <topology evidence="1">Multi-pass membrane protein</topology>
    </subcellularLocation>
</comment>
<dbReference type="KEGG" id="hro:HELRODRAFT_162231"/>
<dbReference type="EnsemblMetazoa" id="HelroT162231">
    <property type="protein sequence ID" value="HelroP162231"/>
    <property type="gene ID" value="HelroG162231"/>
</dbReference>
<keyword evidence="8" id="KW-1185">Reference proteome</keyword>
<keyword evidence="2 5" id="KW-0812">Transmembrane</keyword>
<sequence length="108" mass="12386">MPECSKRVILTVATGVFGITSLICLTIAISTDYWLFAIERFAEDHTATNLTYKLTVTGLWRKCVHMETASEANLSAWHEFVKSLRNKLRNKTARYNMDPSGRWAKREC</sequence>
<protein>
    <submittedName>
        <fullName evidence="6 7">Uncharacterized protein</fullName>
    </submittedName>
</protein>
<evidence type="ECO:0000313" key="6">
    <source>
        <dbReference type="EMBL" id="ESN98775.1"/>
    </source>
</evidence>
<dbReference type="Proteomes" id="UP000015101">
    <property type="component" value="Unassembled WGS sequence"/>
</dbReference>
<evidence type="ECO:0000313" key="7">
    <source>
        <dbReference type="EnsemblMetazoa" id="HelroP162231"/>
    </source>
</evidence>
<organism evidence="7 8">
    <name type="scientific">Helobdella robusta</name>
    <name type="common">Californian leech</name>
    <dbReference type="NCBI Taxonomy" id="6412"/>
    <lineage>
        <taxon>Eukaryota</taxon>
        <taxon>Metazoa</taxon>
        <taxon>Spiralia</taxon>
        <taxon>Lophotrochozoa</taxon>
        <taxon>Annelida</taxon>
        <taxon>Clitellata</taxon>
        <taxon>Hirudinea</taxon>
        <taxon>Rhynchobdellida</taxon>
        <taxon>Glossiphoniidae</taxon>
        <taxon>Helobdella</taxon>
    </lineage>
</organism>
<reference evidence="6 8" key="2">
    <citation type="journal article" date="2013" name="Nature">
        <title>Insights into bilaterian evolution from three spiralian genomes.</title>
        <authorList>
            <person name="Simakov O."/>
            <person name="Marletaz F."/>
            <person name="Cho S.J."/>
            <person name="Edsinger-Gonzales E."/>
            <person name="Havlak P."/>
            <person name="Hellsten U."/>
            <person name="Kuo D.H."/>
            <person name="Larsson T."/>
            <person name="Lv J."/>
            <person name="Arendt D."/>
            <person name="Savage R."/>
            <person name="Osoegawa K."/>
            <person name="de Jong P."/>
            <person name="Grimwood J."/>
            <person name="Chapman J.A."/>
            <person name="Shapiro H."/>
            <person name="Aerts A."/>
            <person name="Otillar R.P."/>
            <person name="Terry A.Y."/>
            <person name="Boore J.L."/>
            <person name="Grigoriev I.V."/>
            <person name="Lindberg D.R."/>
            <person name="Seaver E.C."/>
            <person name="Weisblat D.A."/>
            <person name="Putnam N.H."/>
            <person name="Rokhsar D.S."/>
        </authorList>
    </citation>
    <scope>NUCLEOTIDE SEQUENCE</scope>
</reference>
<proteinExistence type="predicted"/>
<evidence type="ECO:0000256" key="2">
    <source>
        <dbReference type="ARBA" id="ARBA00022692"/>
    </source>
</evidence>
<gene>
    <name evidence="7" type="primary">20199489</name>
    <name evidence="6" type="ORF">HELRODRAFT_162231</name>
</gene>
<dbReference type="InterPro" id="IPR004031">
    <property type="entry name" value="PMP22/EMP/MP20/Claudin"/>
</dbReference>
<dbReference type="Pfam" id="PF13903">
    <property type="entry name" value="Claudin_2"/>
    <property type="match status" value="1"/>
</dbReference>
<dbReference type="HOGENOM" id="CLU_2199777_0_0_1"/>
<feature type="transmembrane region" description="Helical" evidence="5">
    <location>
        <begin position="12"/>
        <end position="36"/>
    </location>
</feature>